<dbReference type="EMBL" id="JAHPMX010000029">
    <property type="protein sequence ID" value="MBU9360464.1"/>
    <property type="molecule type" value="Genomic_DNA"/>
</dbReference>
<sequence>MTLHSIDRDSPVRIVAIGGTIRQGSSTEKALRLVLRSARENGADVQLFAGTDLELPLYAPERAERTEEAVSLLAALRAADGIVLGSPGYHGGISGLVKNALDYTEDMAKDPRPYFDGRAVGCLATGSGWQGANATLGALRQVVHALRGWPTPIGVAINTREPVFDAEGGCLLSDVGSQLEMMGRQVVDFARLSRQSAVAEGQHRKDGCTGARERTLAKA</sequence>
<gene>
    <name evidence="2" type="ORF">KTE52_29480</name>
</gene>
<dbReference type="Pfam" id="PF03358">
    <property type="entry name" value="FMN_red"/>
    <property type="match status" value="1"/>
</dbReference>
<dbReference type="Gene3D" id="3.40.50.360">
    <property type="match status" value="1"/>
</dbReference>
<dbReference type="InterPro" id="IPR050712">
    <property type="entry name" value="NAD(P)H-dep_reductase"/>
</dbReference>
<accession>A0AAP2MS41</accession>
<evidence type="ECO:0000313" key="3">
    <source>
        <dbReference type="Proteomes" id="UP001196915"/>
    </source>
</evidence>
<dbReference type="GO" id="GO:0010181">
    <property type="term" value="F:FMN binding"/>
    <property type="evidence" value="ECO:0007669"/>
    <property type="project" value="TreeGrafter"/>
</dbReference>
<dbReference type="InterPro" id="IPR005025">
    <property type="entry name" value="FMN_Rdtase-like_dom"/>
</dbReference>
<dbReference type="InterPro" id="IPR029039">
    <property type="entry name" value="Flavoprotein-like_sf"/>
</dbReference>
<evidence type="ECO:0000259" key="1">
    <source>
        <dbReference type="Pfam" id="PF03358"/>
    </source>
</evidence>
<dbReference type="RefSeq" id="WP_050804576.1">
    <property type="nucleotide sequence ID" value="NZ_CAJHDX010000016.1"/>
</dbReference>
<dbReference type="SUPFAM" id="SSF52218">
    <property type="entry name" value="Flavoproteins"/>
    <property type="match status" value="1"/>
</dbReference>
<feature type="domain" description="NADPH-dependent FMN reductase-like" evidence="1">
    <location>
        <begin position="13"/>
        <end position="157"/>
    </location>
</feature>
<dbReference type="PANTHER" id="PTHR30543:SF21">
    <property type="entry name" value="NAD(P)H-DEPENDENT FMN REDUCTASE LOT6"/>
    <property type="match status" value="1"/>
</dbReference>
<dbReference type="GO" id="GO:0016491">
    <property type="term" value="F:oxidoreductase activity"/>
    <property type="evidence" value="ECO:0007669"/>
    <property type="project" value="InterPro"/>
</dbReference>
<dbReference type="Proteomes" id="UP001196915">
    <property type="component" value="Unassembled WGS sequence"/>
</dbReference>
<organism evidence="2 3">
    <name type="scientific">Burkholderia multivorans</name>
    <dbReference type="NCBI Taxonomy" id="87883"/>
    <lineage>
        <taxon>Bacteria</taxon>
        <taxon>Pseudomonadati</taxon>
        <taxon>Pseudomonadota</taxon>
        <taxon>Betaproteobacteria</taxon>
        <taxon>Burkholderiales</taxon>
        <taxon>Burkholderiaceae</taxon>
        <taxon>Burkholderia</taxon>
        <taxon>Burkholderia cepacia complex</taxon>
    </lineage>
</organism>
<protein>
    <submittedName>
        <fullName evidence="2">NAD(P)H-dependent oxidoreductase</fullName>
    </submittedName>
</protein>
<dbReference type="GO" id="GO:0005829">
    <property type="term" value="C:cytosol"/>
    <property type="evidence" value="ECO:0007669"/>
    <property type="project" value="TreeGrafter"/>
</dbReference>
<comment type="caution">
    <text evidence="2">The sequence shown here is derived from an EMBL/GenBank/DDBJ whole genome shotgun (WGS) entry which is preliminary data.</text>
</comment>
<reference evidence="2" key="1">
    <citation type="submission" date="2021-06" db="EMBL/GenBank/DDBJ databases">
        <title>A collection of bacterial strains from the Burkholderia cepacia Research Laboratory and Repository.</title>
        <authorList>
            <person name="Lipuma J."/>
            <person name="Spilker T."/>
        </authorList>
    </citation>
    <scope>NUCLEOTIDE SEQUENCE</scope>
    <source>
        <strain evidence="2">AU37435</strain>
    </source>
</reference>
<name>A0AAP2MS41_9BURK</name>
<proteinExistence type="predicted"/>
<evidence type="ECO:0000313" key="2">
    <source>
        <dbReference type="EMBL" id="MBU9360464.1"/>
    </source>
</evidence>
<dbReference type="AlphaFoldDB" id="A0AAP2MS41"/>
<dbReference type="PANTHER" id="PTHR30543">
    <property type="entry name" value="CHROMATE REDUCTASE"/>
    <property type="match status" value="1"/>
</dbReference>